<dbReference type="RefSeq" id="WP_109547314.1">
    <property type="nucleotide sequence ID" value="NZ_CP029432.1"/>
</dbReference>
<dbReference type="Proteomes" id="UP000245649">
    <property type="component" value="Chromosome"/>
</dbReference>
<evidence type="ECO:0000313" key="4">
    <source>
        <dbReference type="Proteomes" id="UP000245760"/>
    </source>
</evidence>
<evidence type="ECO:0000313" key="1">
    <source>
        <dbReference type="EMBL" id="AWL59131.1"/>
    </source>
</evidence>
<dbReference type="Proteomes" id="UP000245760">
    <property type="component" value="Chromosome"/>
</dbReference>
<evidence type="ECO:0000313" key="2">
    <source>
        <dbReference type="EMBL" id="AWL61478.1"/>
    </source>
</evidence>
<sequence>MNLTSANTNLNLFKEKSMEGKEIYEHEFSDLLTKFEEVCTWFDSLGFRFAVTRYGVYHKNLQKLKALSNGEKIFKDTPDENLVAFMKEMMNSHVEANEIIRVYNDLKGLDIQEYLDQIKKVITGQEFRATSENDPARDFLFELSMAARFLRGGYKISLKSICDIEVKLSDGRILFVECKRVKSLKKLSKNIKVANQQIVRRIKDSSSLKNLGMVAVNVTDLLPKVSLINSEDARMAINEHRELSRNFILRNLDDFMAGENKKCIGVLCESSLSKLIPGGFIYSRHINNIPYESDDLFERLMPQLSNQDIA</sequence>
<proteinExistence type="predicted"/>
<dbReference type="EMBL" id="CP029432">
    <property type="protein sequence ID" value="AWL61478.1"/>
    <property type="molecule type" value="Genomic_DNA"/>
</dbReference>
<dbReference type="EMBL" id="CP029443">
    <property type="protein sequence ID" value="AWL59131.1"/>
    <property type="molecule type" value="Genomic_DNA"/>
</dbReference>
<organism evidence="2 3">
    <name type="scientific">Klebsiella quasipneumoniae</name>
    <dbReference type="NCBI Taxonomy" id="1463165"/>
    <lineage>
        <taxon>Bacteria</taxon>
        <taxon>Pseudomonadati</taxon>
        <taxon>Pseudomonadota</taxon>
        <taxon>Gammaproteobacteria</taxon>
        <taxon>Enterobacterales</taxon>
        <taxon>Enterobacteriaceae</taxon>
        <taxon>Klebsiella/Raoultella group</taxon>
        <taxon>Klebsiella</taxon>
        <taxon>Klebsiella pneumoniae complex</taxon>
    </lineage>
</organism>
<protein>
    <submittedName>
        <fullName evidence="2">Uncharacterized protein</fullName>
    </submittedName>
</protein>
<reference evidence="3 4" key="1">
    <citation type="submission" date="2018-05" db="EMBL/GenBank/DDBJ databases">
        <title>Klebsiella quasipneumonaiae provides a window into carbapenemase gene transfer, plasmid rearrangements and nosocomial acquisition from the hospital environment.</title>
        <authorList>
            <person name="Mathers A.J."/>
            <person name="Vegesana K."/>
            <person name="Stoesser N."/>
            <person name="Crook D."/>
            <person name="Vaughan A."/>
            <person name="Barry K."/>
            <person name="Parikh H."/>
            <person name="Sebra R."/>
            <person name="Kotay S."/>
            <person name="Walker A.S."/>
            <person name="Sheppard A.E."/>
        </authorList>
    </citation>
    <scope>NUCLEOTIDE SEQUENCE [LARGE SCALE GENOMIC DNA]</scope>
    <source>
        <strain evidence="1 4">CAV1947</strain>
        <strain evidence="2 3">CAV2018</strain>
    </source>
</reference>
<name>A0AAI8NJS4_9ENTR</name>
<keyword evidence="4" id="KW-1185">Reference proteome</keyword>
<gene>
    <name evidence="2" type="ORF">DKC00_06720</name>
    <name evidence="1" type="ORF">DKC11_26465</name>
</gene>
<evidence type="ECO:0000313" key="3">
    <source>
        <dbReference type="Proteomes" id="UP000245649"/>
    </source>
</evidence>
<dbReference type="AlphaFoldDB" id="A0AAI8NJS4"/>
<accession>A0AAI8NJS4</accession>